<comment type="caution">
    <text evidence="1">The sequence shown here is derived from an EMBL/GenBank/DDBJ whole genome shotgun (WGS) entry which is preliminary data.</text>
</comment>
<dbReference type="STRING" id="29367.CLPUN_22610"/>
<reference evidence="1" key="1">
    <citation type="submission" date="2016-05" db="EMBL/GenBank/DDBJ databases">
        <title>Microbial solvent formation.</title>
        <authorList>
            <person name="Poehlein A."/>
            <person name="Montoya Solano J.D."/>
            <person name="Flitsch S."/>
            <person name="Krabben P."/>
            <person name="Duerre P."/>
            <person name="Daniel R."/>
        </authorList>
    </citation>
    <scope>NUCLEOTIDE SEQUENCE [LARGE SCALE GENOMIC DNA]</scope>
    <source>
        <strain evidence="1">DSM 2619</strain>
    </source>
</reference>
<dbReference type="AlphaFoldDB" id="A0A1S8TIT1"/>
<dbReference type="Pfam" id="PF10076">
    <property type="entry name" value="Phage_Mu_Gp48"/>
    <property type="match status" value="1"/>
</dbReference>
<sequence>MVDLNPYVPTFISELPEVKAIYDVESLELGLLKYQLEDVKKQFRIDTATWGLDWWENKYGVETNNLLSYEERREIVKAKKCGRGTTTKAMIKTTAERFSGGECKIIEHNGEYYFTVHFIGVKGIPKNMQAFKDMLDLIKPAHLAYDFAYTYNTWGMLKDSGLTWEQAQNITWDEIRTYD</sequence>
<dbReference type="Proteomes" id="UP000190890">
    <property type="component" value="Unassembled WGS sequence"/>
</dbReference>
<accession>A0A1S8TIT1</accession>
<evidence type="ECO:0000313" key="1">
    <source>
        <dbReference type="EMBL" id="OOM77524.1"/>
    </source>
</evidence>
<dbReference type="InterPro" id="IPR018755">
    <property type="entry name" value="Phage_Mu_Gp48"/>
</dbReference>
<evidence type="ECO:0008006" key="3">
    <source>
        <dbReference type="Google" id="ProtNLM"/>
    </source>
</evidence>
<dbReference type="EMBL" id="LZZM01000149">
    <property type="protein sequence ID" value="OOM77524.1"/>
    <property type="molecule type" value="Genomic_DNA"/>
</dbReference>
<proteinExistence type="predicted"/>
<name>A0A1S8TIT1_9CLOT</name>
<protein>
    <recommendedName>
        <fullName evidence="3">Phage portal protein</fullName>
    </recommendedName>
</protein>
<evidence type="ECO:0000313" key="2">
    <source>
        <dbReference type="Proteomes" id="UP000190890"/>
    </source>
</evidence>
<gene>
    <name evidence="1" type="ORF">CLPUN_22610</name>
</gene>
<organism evidence="1 2">
    <name type="scientific">Clostridium puniceum</name>
    <dbReference type="NCBI Taxonomy" id="29367"/>
    <lineage>
        <taxon>Bacteria</taxon>
        <taxon>Bacillati</taxon>
        <taxon>Bacillota</taxon>
        <taxon>Clostridia</taxon>
        <taxon>Eubacteriales</taxon>
        <taxon>Clostridiaceae</taxon>
        <taxon>Clostridium</taxon>
    </lineage>
</organism>
<keyword evidence="2" id="KW-1185">Reference proteome</keyword>